<dbReference type="OrthoDB" id="10038561at2759"/>
<comment type="caution">
    <text evidence="1">Lacks conserved residue(s) required for the propagation of feature annotation.</text>
</comment>
<organism evidence="5">
    <name type="scientific">Echinostoma caproni</name>
    <dbReference type="NCBI Taxonomy" id="27848"/>
    <lineage>
        <taxon>Eukaryota</taxon>
        <taxon>Metazoa</taxon>
        <taxon>Spiralia</taxon>
        <taxon>Lophotrochozoa</taxon>
        <taxon>Platyhelminthes</taxon>
        <taxon>Trematoda</taxon>
        <taxon>Digenea</taxon>
        <taxon>Plagiorchiida</taxon>
        <taxon>Echinostomata</taxon>
        <taxon>Echinostomatoidea</taxon>
        <taxon>Echinostomatidae</taxon>
        <taxon>Echinostoma</taxon>
    </lineage>
</organism>
<dbReference type="EMBL" id="UZAN01056684">
    <property type="protein sequence ID" value="VDP91361.1"/>
    <property type="molecule type" value="Genomic_DNA"/>
</dbReference>
<evidence type="ECO:0000256" key="1">
    <source>
        <dbReference type="PROSITE-ProRule" id="PRU00076"/>
    </source>
</evidence>
<dbReference type="AlphaFoldDB" id="A0A183B4F4"/>
<keyword evidence="4" id="KW-1185">Reference proteome</keyword>
<evidence type="ECO:0000313" key="5">
    <source>
        <dbReference type="WBParaSite" id="ECPE_0001412901-mRNA-1"/>
    </source>
</evidence>
<dbReference type="PROSITE" id="PS50026">
    <property type="entry name" value="EGF_3"/>
    <property type="match status" value="1"/>
</dbReference>
<proteinExistence type="predicted"/>
<dbReference type="Proteomes" id="UP000272942">
    <property type="component" value="Unassembled WGS sequence"/>
</dbReference>
<dbReference type="SUPFAM" id="SSF57196">
    <property type="entry name" value="EGF/Laminin"/>
    <property type="match status" value="1"/>
</dbReference>
<evidence type="ECO:0000259" key="2">
    <source>
        <dbReference type="PROSITE" id="PS50026"/>
    </source>
</evidence>
<dbReference type="SMART" id="SM00181">
    <property type="entry name" value="EGF"/>
    <property type="match status" value="2"/>
</dbReference>
<dbReference type="PROSITE" id="PS01186">
    <property type="entry name" value="EGF_2"/>
    <property type="match status" value="1"/>
</dbReference>
<keyword evidence="1" id="KW-1015">Disulfide bond</keyword>
<protein>
    <submittedName>
        <fullName evidence="5">EGF-like domain-containing protein</fullName>
    </submittedName>
</protein>
<gene>
    <name evidence="3" type="ORF">ECPE_LOCUS14089</name>
</gene>
<feature type="disulfide bond" evidence="1">
    <location>
        <begin position="90"/>
        <end position="99"/>
    </location>
</feature>
<reference evidence="5" key="1">
    <citation type="submission" date="2016-06" db="UniProtKB">
        <authorList>
            <consortium name="WormBaseParasite"/>
        </authorList>
    </citation>
    <scope>IDENTIFICATION</scope>
</reference>
<dbReference type="Gene3D" id="2.10.25.10">
    <property type="entry name" value="Laminin"/>
    <property type="match status" value="1"/>
</dbReference>
<dbReference type="WBParaSite" id="ECPE_0001412901-mRNA-1">
    <property type="protein sequence ID" value="ECPE_0001412901-mRNA-1"/>
    <property type="gene ID" value="ECPE_0001412901"/>
</dbReference>
<evidence type="ECO:0000313" key="3">
    <source>
        <dbReference type="EMBL" id="VDP91361.1"/>
    </source>
</evidence>
<keyword evidence="1" id="KW-0245">EGF-like domain</keyword>
<sequence>MILLRMYCSEGSYGVFCLNHCEVPPEFDPDHVMCETGRFYCRPGWTGLNCELKDPCTMDGLRLCQNDAKCIPTYTSGLGPGDTATFRCACVPGWVGPLCSIPDLRMCQHDNNTVGTYSPWKYQWADDERDLAISYGKFS</sequence>
<dbReference type="InterPro" id="IPR000742">
    <property type="entry name" value="EGF"/>
</dbReference>
<dbReference type="PROSITE" id="PS00022">
    <property type="entry name" value="EGF_1"/>
    <property type="match status" value="1"/>
</dbReference>
<evidence type="ECO:0000313" key="4">
    <source>
        <dbReference type="Proteomes" id="UP000272942"/>
    </source>
</evidence>
<name>A0A183B4F4_9TREM</name>
<accession>A0A183B4F4</accession>
<feature type="domain" description="EGF-like" evidence="2">
    <location>
        <begin position="52"/>
        <end position="100"/>
    </location>
</feature>
<reference evidence="3 4" key="2">
    <citation type="submission" date="2018-11" db="EMBL/GenBank/DDBJ databases">
        <authorList>
            <consortium name="Pathogen Informatics"/>
        </authorList>
    </citation>
    <scope>NUCLEOTIDE SEQUENCE [LARGE SCALE GENOMIC DNA]</scope>
    <source>
        <strain evidence="3 4">Egypt</strain>
    </source>
</reference>